<dbReference type="RefSeq" id="WP_102246567.1">
    <property type="nucleotide sequence ID" value="NZ_CP025682.1"/>
</dbReference>
<organism evidence="2 3">
    <name type="scientific">Pseudazoarcus pumilus</name>
    <dbReference type="NCBI Taxonomy" id="2067960"/>
    <lineage>
        <taxon>Bacteria</taxon>
        <taxon>Pseudomonadati</taxon>
        <taxon>Pseudomonadota</taxon>
        <taxon>Betaproteobacteria</taxon>
        <taxon>Rhodocyclales</taxon>
        <taxon>Zoogloeaceae</taxon>
        <taxon>Pseudazoarcus</taxon>
    </lineage>
</organism>
<reference evidence="2 3" key="1">
    <citation type="submission" date="2018-01" db="EMBL/GenBank/DDBJ databases">
        <authorList>
            <person name="Fu G.-Y."/>
        </authorList>
    </citation>
    <scope>NUCLEOTIDE SEQUENCE [LARGE SCALE GENOMIC DNA]</scope>
    <source>
        <strain evidence="2 3">SY39</strain>
    </source>
</reference>
<accession>A0A2I6S5G9</accession>
<dbReference type="Gene3D" id="1.10.3680.10">
    <property type="entry name" value="TerB-like"/>
    <property type="match status" value="1"/>
</dbReference>
<dbReference type="EMBL" id="CP025682">
    <property type="protein sequence ID" value="AUN94498.1"/>
    <property type="molecule type" value="Genomic_DNA"/>
</dbReference>
<dbReference type="Pfam" id="PF05099">
    <property type="entry name" value="TerB"/>
    <property type="match status" value="1"/>
</dbReference>
<dbReference type="SUPFAM" id="SSF158682">
    <property type="entry name" value="TerB-like"/>
    <property type="match status" value="1"/>
</dbReference>
<sequence>MLKTLKDLFDNALDPGMNLPSERGEHSLQLATAVLLVEVMRADTELREDEREAAIAALREKFDLADDEVARLMELAHETSEDAYDYHRFTSEIVRRCDMARRVRIIEYMWQVAWADGHLSAHENHLMRKVASLLYISHADYVGAKMRAKAAAGAA</sequence>
<keyword evidence="3" id="KW-1185">Reference proteome</keyword>
<dbReference type="InterPro" id="IPR007791">
    <property type="entry name" value="DjlA_N"/>
</dbReference>
<gene>
    <name evidence="2" type="ORF">C0099_05810</name>
</gene>
<dbReference type="Proteomes" id="UP000242205">
    <property type="component" value="Chromosome"/>
</dbReference>
<dbReference type="KEGG" id="atw:C0099_05810"/>
<evidence type="ECO:0000313" key="3">
    <source>
        <dbReference type="Proteomes" id="UP000242205"/>
    </source>
</evidence>
<dbReference type="OrthoDB" id="5294347at2"/>
<evidence type="ECO:0000313" key="2">
    <source>
        <dbReference type="EMBL" id="AUN94498.1"/>
    </source>
</evidence>
<dbReference type="InterPro" id="IPR029024">
    <property type="entry name" value="TerB-like"/>
</dbReference>
<proteinExistence type="predicted"/>
<dbReference type="CDD" id="cd07313">
    <property type="entry name" value="terB_like_2"/>
    <property type="match status" value="1"/>
</dbReference>
<dbReference type="AlphaFoldDB" id="A0A2I6S5G9"/>
<name>A0A2I6S5G9_9RHOO</name>
<evidence type="ECO:0000259" key="1">
    <source>
        <dbReference type="Pfam" id="PF05099"/>
    </source>
</evidence>
<protein>
    <recommendedName>
        <fullName evidence="1">Co-chaperone DjlA N-terminal domain-containing protein</fullName>
    </recommendedName>
</protein>
<feature type="domain" description="Co-chaperone DjlA N-terminal" evidence="1">
    <location>
        <begin position="29"/>
        <end position="145"/>
    </location>
</feature>